<reference evidence="2 3" key="1">
    <citation type="submission" date="2023-03" db="EMBL/GenBank/DDBJ databases">
        <title>High recombination rates correlate with genetic variation in Cardiocondyla obscurior ants.</title>
        <authorList>
            <person name="Errbii M."/>
        </authorList>
    </citation>
    <scope>NUCLEOTIDE SEQUENCE [LARGE SCALE GENOMIC DNA]</scope>
    <source>
        <strain evidence="2">Alpha-2009</strain>
        <tissue evidence="2">Whole body</tissue>
    </source>
</reference>
<evidence type="ECO:0000313" key="2">
    <source>
        <dbReference type="EMBL" id="KAL0118435.1"/>
    </source>
</evidence>
<sequence>MRNSACVTPYSHDRSSGRTHVASRNPDNPGVNNAQGGAIHGGCRLASIAPVQLDIEVHIYSTTCLKEVWYIMRRKSEKVKKSERKKERKREREREK</sequence>
<keyword evidence="3" id="KW-1185">Reference proteome</keyword>
<comment type="caution">
    <text evidence="2">The sequence shown here is derived from an EMBL/GenBank/DDBJ whole genome shotgun (WGS) entry which is preliminary data.</text>
</comment>
<organism evidence="2 3">
    <name type="scientific">Cardiocondyla obscurior</name>
    <dbReference type="NCBI Taxonomy" id="286306"/>
    <lineage>
        <taxon>Eukaryota</taxon>
        <taxon>Metazoa</taxon>
        <taxon>Ecdysozoa</taxon>
        <taxon>Arthropoda</taxon>
        <taxon>Hexapoda</taxon>
        <taxon>Insecta</taxon>
        <taxon>Pterygota</taxon>
        <taxon>Neoptera</taxon>
        <taxon>Endopterygota</taxon>
        <taxon>Hymenoptera</taxon>
        <taxon>Apocrita</taxon>
        <taxon>Aculeata</taxon>
        <taxon>Formicoidea</taxon>
        <taxon>Formicidae</taxon>
        <taxon>Myrmicinae</taxon>
        <taxon>Cardiocondyla</taxon>
    </lineage>
</organism>
<dbReference type="AlphaFoldDB" id="A0AAW2FTF4"/>
<name>A0AAW2FTF4_9HYME</name>
<proteinExistence type="predicted"/>
<feature type="region of interest" description="Disordered" evidence="1">
    <location>
        <begin position="1"/>
        <end position="39"/>
    </location>
</feature>
<evidence type="ECO:0000256" key="1">
    <source>
        <dbReference type="SAM" id="MobiDB-lite"/>
    </source>
</evidence>
<feature type="region of interest" description="Disordered" evidence="1">
    <location>
        <begin position="76"/>
        <end position="96"/>
    </location>
</feature>
<evidence type="ECO:0000313" key="3">
    <source>
        <dbReference type="Proteomes" id="UP001430953"/>
    </source>
</evidence>
<accession>A0AAW2FTF4</accession>
<feature type="compositionally biased region" description="Basic residues" evidence="1">
    <location>
        <begin position="76"/>
        <end position="89"/>
    </location>
</feature>
<dbReference type="EMBL" id="JADYXP020000008">
    <property type="protein sequence ID" value="KAL0118435.1"/>
    <property type="molecule type" value="Genomic_DNA"/>
</dbReference>
<dbReference type="Proteomes" id="UP001430953">
    <property type="component" value="Unassembled WGS sequence"/>
</dbReference>
<gene>
    <name evidence="2" type="ORF">PUN28_009238</name>
</gene>
<protein>
    <submittedName>
        <fullName evidence="2">Uncharacterized protein</fullName>
    </submittedName>
</protein>